<evidence type="ECO:0000313" key="3">
    <source>
        <dbReference type="EMBL" id="ESU72614.1"/>
    </source>
</evidence>
<proteinExistence type="predicted"/>
<accession>A0A7U9P7F4</accession>
<evidence type="ECO:0000313" key="4">
    <source>
        <dbReference type="Proteomes" id="UP000018339"/>
    </source>
</evidence>
<dbReference type="Proteomes" id="UP000018339">
    <property type="component" value="Unassembled WGS sequence"/>
</dbReference>
<keyword evidence="2" id="KW-0472">Membrane</keyword>
<dbReference type="AlphaFoldDB" id="A0A7U9P7F4"/>
<reference evidence="3 4" key="1">
    <citation type="journal article" date="2014" name="Genome Announc.">
        <title>Draft Genome Sequence of Geobacillus thermopakistaniensis Strain MAS1.</title>
        <authorList>
            <person name="Siddiqui M.A."/>
            <person name="Rashid N."/>
            <person name="Ayyampalayam S."/>
            <person name="Whitman W.B."/>
        </authorList>
    </citation>
    <scope>NUCLEOTIDE SEQUENCE [LARGE SCALE GENOMIC DNA]</scope>
    <source>
        <strain evidence="3 4">MAS1</strain>
    </source>
</reference>
<keyword evidence="4" id="KW-1185">Reference proteome</keyword>
<dbReference type="EMBL" id="AYSF01000039">
    <property type="protein sequence ID" value="ESU72614.1"/>
    <property type="molecule type" value="Genomic_DNA"/>
</dbReference>
<protein>
    <submittedName>
        <fullName evidence="3">Uncharacterized protein</fullName>
    </submittedName>
</protein>
<keyword evidence="2" id="KW-0812">Transmembrane</keyword>
<evidence type="ECO:0000256" key="1">
    <source>
        <dbReference type="SAM" id="MobiDB-lite"/>
    </source>
</evidence>
<feature type="transmembrane region" description="Helical" evidence="2">
    <location>
        <begin position="21"/>
        <end position="47"/>
    </location>
</feature>
<comment type="caution">
    <text evidence="3">The sequence shown here is derived from an EMBL/GenBank/DDBJ whole genome shotgun (WGS) entry which is preliminary data.</text>
</comment>
<feature type="compositionally biased region" description="Basic residues" evidence="1">
    <location>
        <begin position="1"/>
        <end position="12"/>
    </location>
</feature>
<feature type="region of interest" description="Disordered" evidence="1">
    <location>
        <begin position="1"/>
        <end position="23"/>
    </location>
</feature>
<sequence>MIRITTKKRKRERPTGREQRSIGRFSNSSDFLGMFFGFGSAAFFIGYDPAAS</sequence>
<evidence type="ECO:0000256" key="2">
    <source>
        <dbReference type="SAM" id="Phobius"/>
    </source>
</evidence>
<organism evidence="3 4">
    <name type="scientific">Geobacillus thermopakistaniensis (strain MAS1)</name>
    <dbReference type="NCBI Taxonomy" id="1408282"/>
    <lineage>
        <taxon>Bacteria</taxon>
        <taxon>Bacillati</taxon>
        <taxon>Bacillota</taxon>
        <taxon>Bacilli</taxon>
        <taxon>Bacillales</taxon>
        <taxon>Anoxybacillaceae</taxon>
        <taxon>Geobacillus</taxon>
    </lineage>
</organism>
<gene>
    <name evidence="3" type="ORF">T260_07210</name>
</gene>
<keyword evidence="2" id="KW-1133">Transmembrane helix</keyword>
<name>A0A7U9P7F4_GEOTM</name>